<evidence type="ECO:0000256" key="2">
    <source>
        <dbReference type="ARBA" id="ARBA00022884"/>
    </source>
</evidence>
<dbReference type="PANTHER" id="PTHR23189">
    <property type="entry name" value="RNA RECOGNITION MOTIF-CONTAINING"/>
    <property type="match status" value="1"/>
</dbReference>
<gene>
    <name evidence="7" type="ORF">CEY00_Acc29610</name>
</gene>
<dbReference type="AlphaFoldDB" id="A0A2R6PDD5"/>
<evidence type="ECO:0000256" key="3">
    <source>
        <dbReference type="ARBA" id="ARBA00023254"/>
    </source>
</evidence>
<dbReference type="Pfam" id="PF04059">
    <property type="entry name" value="RRM_2"/>
    <property type="match status" value="1"/>
</dbReference>
<evidence type="ECO:0000313" key="7">
    <source>
        <dbReference type="EMBL" id="PSR89411.1"/>
    </source>
</evidence>
<dbReference type="InterPro" id="IPR000504">
    <property type="entry name" value="RRM_dom"/>
</dbReference>
<dbReference type="Proteomes" id="UP000241394">
    <property type="component" value="Chromosome LG26"/>
</dbReference>
<reference evidence="7 8" key="1">
    <citation type="submission" date="2017-07" db="EMBL/GenBank/DDBJ databases">
        <title>An improved, manually edited Actinidia chinensis var. chinensis (kiwifruit) genome highlights the challenges associated with draft genomes and gene prediction in plants.</title>
        <authorList>
            <person name="Pilkington S."/>
            <person name="Crowhurst R."/>
            <person name="Hilario E."/>
            <person name="Nardozza S."/>
            <person name="Fraser L."/>
            <person name="Peng Y."/>
            <person name="Gunaseelan K."/>
            <person name="Simpson R."/>
            <person name="Tahir J."/>
            <person name="Deroles S."/>
            <person name="Templeton K."/>
            <person name="Luo Z."/>
            <person name="Davy M."/>
            <person name="Cheng C."/>
            <person name="Mcneilage M."/>
            <person name="Scaglione D."/>
            <person name="Liu Y."/>
            <person name="Zhang Q."/>
            <person name="Datson P."/>
            <person name="De Silva N."/>
            <person name="Gardiner S."/>
            <person name="Bassett H."/>
            <person name="Chagne D."/>
            <person name="Mccallum J."/>
            <person name="Dzierzon H."/>
            <person name="Deng C."/>
            <person name="Wang Y.-Y."/>
            <person name="Barron N."/>
            <person name="Manako K."/>
            <person name="Bowen J."/>
            <person name="Foster T."/>
            <person name="Erridge Z."/>
            <person name="Tiffin H."/>
            <person name="Waite C."/>
            <person name="Davies K."/>
            <person name="Grierson E."/>
            <person name="Laing W."/>
            <person name="Kirk R."/>
            <person name="Chen X."/>
            <person name="Wood M."/>
            <person name="Montefiori M."/>
            <person name="Brummell D."/>
            <person name="Schwinn K."/>
            <person name="Catanach A."/>
            <person name="Fullerton C."/>
            <person name="Li D."/>
            <person name="Meiyalaghan S."/>
            <person name="Nieuwenhuizen N."/>
            <person name="Read N."/>
            <person name="Prakash R."/>
            <person name="Hunter D."/>
            <person name="Zhang H."/>
            <person name="Mckenzie M."/>
            <person name="Knabel M."/>
            <person name="Harris A."/>
            <person name="Allan A."/>
            <person name="Chen A."/>
            <person name="Janssen B."/>
            <person name="Plunkett B."/>
            <person name="Dwamena C."/>
            <person name="Voogd C."/>
            <person name="Leif D."/>
            <person name="Lafferty D."/>
            <person name="Souleyre E."/>
            <person name="Varkonyi-Gasic E."/>
            <person name="Gambi F."/>
            <person name="Hanley J."/>
            <person name="Yao J.-L."/>
            <person name="Cheung J."/>
            <person name="David K."/>
            <person name="Warren B."/>
            <person name="Marsh K."/>
            <person name="Snowden K."/>
            <person name="Lin-Wang K."/>
            <person name="Brian L."/>
            <person name="Martinez-Sanchez M."/>
            <person name="Wang M."/>
            <person name="Ileperuma N."/>
            <person name="Macnee N."/>
            <person name="Campin R."/>
            <person name="Mcatee P."/>
            <person name="Drummond R."/>
            <person name="Espley R."/>
            <person name="Ireland H."/>
            <person name="Wu R."/>
            <person name="Atkinson R."/>
            <person name="Karunairetnam S."/>
            <person name="Bulley S."/>
            <person name="Chunkath S."/>
            <person name="Hanley Z."/>
            <person name="Storey R."/>
            <person name="Thrimawithana A."/>
            <person name="Thomson S."/>
            <person name="David C."/>
            <person name="Testolin R."/>
        </authorList>
    </citation>
    <scope>NUCLEOTIDE SEQUENCE [LARGE SCALE GENOMIC DNA]</scope>
    <source>
        <strain evidence="8">cv. Red5</strain>
        <tissue evidence="7">Young leaf</tissue>
    </source>
</reference>
<dbReference type="InterPro" id="IPR034453">
    <property type="entry name" value="MEI2-like_RRM1"/>
</dbReference>
<dbReference type="InParanoid" id="A0A2R6PDD5"/>
<feature type="compositionally biased region" description="Polar residues" evidence="5">
    <location>
        <begin position="959"/>
        <end position="969"/>
    </location>
</feature>
<evidence type="ECO:0000259" key="6">
    <source>
        <dbReference type="PROSITE" id="PS50102"/>
    </source>
</evidence>
<dbReference type="InterPro" id="IPR012677">
    <property type="entry name" value="Nucleotide-bd_a/b_plait_sf"/>
</dbReference>
<evidence type="ECO:0000256" key="4">
    <source>
        <dbReference type="PROSITE-ProRule" id="PRU00176"/>
    </source>
</evidence>
<dbReference type="CDD" id="cd12531">
    <property type="entry name" value="RRM3_MEI2_like"/>
    <property type="match status" value="1"/>
</dbReference>
<feature type="domain" description="RRM" evidence="6">
    <location>
        <begin position="358"/>
        <end position="431"/>
    </location>
</feature>
<proteinExistence type="predicted"/>
<organism evidence="7 8">
    <name type="scientific">Actinidia chinensis var. chinensis</name>
    <name type="common">Chinese soft-hair kiwi</name>
    <dbReference type="NCBI Taxonomy" id="1590841"/>
    <lineage>
        <taxon>Eukaryota</taxon>
        <taxon>Viridiplantae</taxon>
        <taxon>Streptophyta</taxon>
        <taxon>Embryophyta</taxon>
        <taxon>Tracheophyta</taxon>
        <taxon>Spermatophyta</taxon>
        <taxon>Magnoliopsida</taxon>
        <taxon>eudicotyledons</taxon>
        <taxon>Gunneridae</taxon>
        <taxon>Pentapetalae</taxon>
        <taxon>asterids</taxon>
        <taxon>Ericales</taxon>
        <taxon>Actinidiaceae</taxon>
        <taxon>Actinidia</taxon>
    </lineage>
</organism>
<dbReference type="EMBL" id="NKQK01000026">
    <property type="protein sequence ID" value="PSR89411.1"/>
    <property type="molecule type" value="Genomic_DNA"/>
</dbReference>
<dbReference type="InterPro" id="IPR035979">
    <property type="entry name" value="RBD_domain_sf"/>
</dbReference>
<dbReference type="OMA" id="NANGHLM"/>
<protein>
    <submittedName>
        <fullName evidence="7">Protein MEI2-like</fullName>
    </submittedName>
</protein>
<keyword evidence="1" id="KW-0677">Repeat</keyword>
<dbReference type="Gene3D" id="3.30.70.330">
    <property type="match status" value="2"/>
</dbReference>
<dbReference type="InterPro" id="IPR034454">
    <property type="entry name" value="MEI2-like_RRM3"/>
</dbReference>
<dbReference type="GO" id="GO:0051321">
    <property type="term" value="P:meiotic cell cycle"/>
    <property type="evidence" value="ECO:0007669"/>
    <property type="project" value="UniProtKB-KW"/>
</dbReference>
<dbReference type="Pfam" id="PF00076">
    <property type="entry name" value="RRM_1"/>
    <property type="match status" value="2"/>
</dbReference>
<evidence type="ECO:0000256" key="5">
    <source>
        <dbReference type="SAM" id="MobiDB-lite"/>
    </source>
</evidence>
<dbReference type="FunCoup" id="A0A2R6PDD5">
    <property type="interactions" value="1000"/>
</dbReference>
<keyword evidence="8" id="KW-1185">Reference proteome</keyword>
<dbReference type="OrthoDB" id="417481at2759"/>
<evidence type="ECO:0000256" key="1">
    <source>
        <dbReference type="ARBA" id="ARBA00022737"/>
    </source>
</evidence>
<dbReference type="InterPro" id="IPR007201">
    <property type="entry name" value="Mei2-like_Rrm_C"/>
</dbReference>
<dbReference type="FunFam" id="3.30.70.330:FF:000101">
    <property type="entry name" value="Protein MEI2-like 1"/>
    <property type="match status" value="1"/>
</dbReference>
<name>A0A2R6PDD5_ACTCC</name>
<feature type="region of interest" description="Disordered" evidence="5">
    <location>
        <begin position="587"/>
        <end position="612"/>
    </location>
</feature>
<feature type="region of interest" description="Disordered" evidence="5">
    <location>
        <begin position="945"/>
        <end position="991"/>
    </location>
</feature>
<dbReference type="PROSITE" id="PS50102">
    <property type="entry name" value="RRM"/>
    <property type="match status" value="2"/>
</dbReference>
<dbReference type="CDD" id="cd12524">
    <property type="entry name" value="RRM1_MEI2_like"/>
    <property type="match status" value="1"/>
</dbReference>
<feature type="domain" description="RRM" evidence="6">
    <location>
        <begin position="273"/>
        <end position="346"/>
    </location>
</feature>
<keyword evidence="3" id="KW-0469">Meiosis</keyword>
<keyword evidence="2 4" id="KW-0694">RNA-binding</keyword>
<sequence length="991" mass="109059">MPFETMGQKDLSTTSCFLEEIYFSSEKEHGFWEPRTMHYCQDGKFQISHRKSVVSLPLEKLISGGALSVDCLELPPSYVAGDQKDKYHTGGQEGLVNFCRSSGEFMKNNQKAFPSLYGPAVSYSIATNKTNATGTRYGNSSSLSEVFGRKLGLSMNNVLFHKSADAIAPFQEEEEPLASIKEIEAQTIGTLLPDEDDLFSGVIDELEYIADAKRGDNAEDFDLFSNVGGLELEVDMSCAVQNDSDFTGGVLNGPGNSNGSLASAQPHDEHRSRTLFVRNINCNVKDSELRVLFEQYGDIRYLYTACKHRGFVMISYFDTRAARGAMQALQNKLVGCRNLDIHYSIPKDNASKKDIDQGTVAVFNLDSSISNDDLRQIFGVYGEIKEIREPPRQSHHKFIEFYDIRAAEAACHALNKFNIAGKRIRLEPSFLEGTRQSLMQNCSELKQDDASLSGISNDISLSEATVYQGVRTVGCFDNGSVQGLHFASNVPLSTLTEDVFHHGSSCILNSLPYPLRVPSSGNHIGLHSLDQVKFGGKCIPSSHPHSFPDCPDNGNIFDPHNSSSNIANMVGKVDSRVSDRMNASHLNMVSSDGQPMELQQGVSGPSRNDTPVHGHQWSISNSFQHHPSSPMVWTNSSSFSSGVMAPCISQVPGFSGISSDPLNSVSPPHHFQVGSAPSISPALWNRPHTYSRESPEVSAFCLGSIGSVGFFPGSSPLHSLGRASHVFSHASGNGMENSTNDALHSPHHISHICPGRKRVTLLPTSFGYPHECGRNLSQRRNQGSSSHADKKQFELDIDRILHGEDHRTTLMIKNIPNKYTSKMLLTTIDEHCRGTYDFIYLPIDFKNKCNVGYAFINLIDPQQIIPFYKAFNGKKWEKFNSEKVVALAYGRIQGKAALVTHFQNSSLMNEDKRCRPILFCIDGPNAGEQEPFPVGTNIRSKAGKARGYVTEENHHRRSPSTSVNGGDSPNRSDDSSASAGDFIEEAIFPSH</sequence>
<dbReference type="Gramene" id="PSR89411">
    <property type="protein sequence ID" value="PSR89411"/>
    <property type="gene ID" value="CEY00_Acc29610"/>
</dbReference>
<evidence type="ECO:0000313" key="8">
    <source>
        <dbReference type="Proteomes" id="UP000241394"/>
    </source>
</evidence>
<dbReference type="SMART" id="SM00360">
    <property type="entry name" value="RRM"/>
    <property type="match status" value="3"/>
</dbReference>
<feature type="compositionally biased region" description="Polar residues" evidence="5">
    <location>
        <begin position="600"/>
        <end position="609"/>
    </location>
</feature>
<comment type="caution">
    <text evidence="7">The sequence shown here is derived from an EMBL/GenBank/DDBJ whole genome shotgun (WGS) entry which is preliminary data.</text>
</comment>
<dbReference type="SUPFAM" id="SSF54928">
    <property type="entry name" value="RNA-binding domain, RBD"/>
    <property type="match status" value="2"/>
</dbReference>
<dbReference type="GO" id="GO:0003723">
    <property type="term" value="F:RNA binding"/>
    <property type="evidence" value="ECO:0007669"/>
    <property type="project" value="UniProtKB-UniRule"/>
</dbReference>
<reference evidence="8" key="2">
    <citation type="journal article" date="2018" name="BMC Genomics">
        <title>A manually annotated Actinidia chinensis var. chinensis (kiwifruit) genome highlights the challenges associated with draft genomes and gene prediction in plants.</title>
        <authorList>
            <person name="Pilkington S.M."/>
            <person name="Crowhurst R."/>
            <person name="Hilario E."/>
            <person name="Nardozza S."/>
            <person name="Fraser L."/>
            <person name="Peng Y."/>
            <person name="Gunaseelan K."/>
            <person name="Simpson R."/>
            <person name="Tahir J."/>
            <person name="Deroles S.C."/>
            <person name="Templeton K."/>
            <person name="Luo Z."/>
            <person name="Davy M."/>
            <person name="Cheng C."/>
            <person name="McNeilage M."/>
            <person name="Scaglione D."/>
            <person name="Liu Y."/>
            <person name="Zhang Q."/>
            <person name="Datson P."/>
            <person name="De Silva N."/>
            <person name="Gardiner S.E."/>
            <person name="Bassett H."/>
            <person name="Chagne D."/>
            <person name="McCallum J."/>
            <person name="Dzierzon H."/>
            <person name="Deng C."/>
            <person name="Wang Y.Y."/>
            <person name="Barron L."/>
            <person name="Manako K."/>
            <person name="Bowen J."/>
            <person name="Foster T.M."/>
            <person name="Erridge Z.A."/>
            <person name="Tiffin H."/>
            <person name="Waite C.N."/>
            <person name="Davies K.M."/>
            <person name="Grierson E.P."/>
            <person name="Laing W.A."/>
            <person name="Kirk R."/>
            <person name="Chen X."/>
            <person name="Wood M."/>
            <person name="Montefiori M."/>
            <person name="Brummell D.A."/>
            <person name="Schwinn K.E."/>
            <person name="Catanach A."/>
            <person name="Fullerton C."/>
            <person name="Li D."/>
            <person name="Meiyalaghan S."/>
            <person name="Nieuwenhuizen N."/>
            <person name="Read N."/>
            <person name="Prakash R."/>
            <person name="Hunter D."/>
            <person name="Zhang H."/>
            <person name="McKenzie M."/>
            <person name="Knabel M."/>
            <person name="Harris A."/>
            <person name="Allan A.C."/>
            <person name="Gleave A."/>
            <person name="Chen A."/>
            <person name="Janssen B.J."/>
            <person name="Plunkett B."/>
            <person name="Ampomah-Dwamena C."/>
            <person name="Voogd C."/>
            <person name="Leif D."/>
            <person name="Lafferty D."/>
            <person name="Souleyre E.J.F."/>
            <person name="Varkonyi-Gasic E."/>
            <person name="Gambi F."/>
            <person name="Hanley J."/>
            <person name="Yao J.L."/>
            <person name="Cheung J."/>
            <person name="David K.M."/>
            <person name="Warren B."/>
            <person name="Marsh K."/>
            <person name="Snowden K.C."/>
            <person name="Lin-Wang K."/>
            <person name="Brian L."/>
            <person name="Martinez-Sanchez M."/>
            <person name="Wang M."/>
            <person name="Ileperuma N."/>
            <person name="Macnee N."/>
            <person name="Campin R."/>
            <person name="McAtee P."/>
            <person name="Drummond R.S.M."/>
            <person name="Espley R.V."/>
            <person name="Ireland H.S."/>
            <person name="Wu R."/>
            <person name="Atkinson R.G."/>
            <person name="Karunairetnam S."/>
            <person name="Bulley S."/>
            <person name="Chunkath S."/>
            <person name="Hanley Z."/>
            <person name="Storey R."/>
            <person name="Thrimawithana A.H."/>
            <person name="Thomson S."/>
            <person name="David C."/>
            <person name="Testolin R."/>
            <person name="Huang H."/>
            <person name="Hellens R.P."/>
            <person name="Schaffer R.J."/>
        </authorList>
    </citation>
    <scope>NUCLEOTIDE SEQUENCE [LARGE SCALE GENOMIC DNA]</scope>
    <source>
        <strain evidence="8">cv. Red5</strain>
    </source>
</reference>
<accession>A0A2R6PDD5</accession>